<evidence type="ECO:0000256" key="5">
    <source>
        <dbReference type="SAM" id="Phobius"/>
    </source>
</evidence>
<evidence type="ECO:0000313" key="8">
    <source>
        <dbReference type="Proteomes" id="UP000077875"/>
    </source>
</evidence>
<keyword evidence="3 5" id="KW-1133">Transmembrane helix</keyword>
<gene>
    <name evidence="7" type="ORF">A5892_06530</name>
</gene>
<accession>A0A172YDJ7</accession>
<keyword evidence="2 5" id="KW-0812">Transmembrane</keyword>
<dbReference type="Proteomes" id="UP000077875">
    <property type="component" value="Chromosome"/>
</dbReference>
<organism evidence="7 8">
    <name type="scientific">Halotalea alkalilenta</name>
    <dbReference type="NCBI Taxonomy" id="376489"/>
    <lineage>
        <taxon>Bacteria</taxon>
        <taxon>Pseudomonadati</taxon>
        <taxon>Pseudomonadota</taxon>
        <taxon>Gammaproteobacteria</taxon>
        <taxon>Oceanospirillales</taxon>
        <taxon>Halomonadaceae</taxon>
        <taxon>Halotalea</taxon>
    </lineage>
</organism>
<feature type="transmembrane region" description="Helical" evidence="5">
    <location>
        <begin position="50"/>
        <end position="73"/>
    </location>
</feature>
<dbReference type="KEGG" id="haa:A5892_06530"/>
<evidence type="ECO:0000259" key="6">
    <source>
        <dbReference type="Pfam" id="PF04138"/>
    </source>
</evidence>
<protein>
    <recommendedName>
        <fullName evidence="6">GtrA/DPMS transmembrane domain-containing protein</fullName>
    </recommendedName>
</protein>
<dbReference type="GO" id="GO:0016020">
    <property type="term" value="C:membrane"/>
    <property type="evidence" value="ECO:0007669"/>
    <property type="project" value="UniProtKB-SubCell"/>
</dbReference>
<evidence type="ECO:0000256" key="1">
    <source>
        <dbReference type="ARBA" id="ARBA00004141"/>
    </source>
</evidence>
<dbReference type="GO" id="GO:0000271">
    <property type="term" value="P:polysaccharide biosynthetic process"/>
    <property type="evidence" value="ECO:0007669"/>
    <property type="project" value="InterPro"/>
</dbReference>
<feature type="transmembrane region" description="Helical" evidence="5">
    <location>
        <begin position="20"/>
        <end position="38"/>
    </location>
</feature>
<dbReference type="AlphaFoldDB" id="A0A172YDJ7"/>
<proteinExistence type="predicted"/>
<evidence type="ECO:0000256" key="3">
    <source>
        <dbReference type="ARBA" id="ARBA00022989"/>
    </source>
</evidence>
<dbReference type="EMBL" id="CP015243">
    <property type="protein sequence ID" value="ANF57162.1"/>
    <property type="molecule type" value="Genomic_DNA"/>
</dbReference>
<evidence type="ECO:0000313" key="7">
    <source>
        <dbReference type="EMBL" id="ANF57162.1"/>
    </source>
</evidence>
<dbReference type="InterPro" id="IPR007267">
    <property type="entry name" value="GtrA_DPMS_TM"/>
</dbReference>
<sequence length="105" mass="11214">MATLLHWGVMALLVACGVQPWGATALAMAVGASANYFLQRRYVFSGARGFSLGVYLLSVGMAWSVNLVAFQVLHTSGMGIVLAQLSSTALVALLNFLFLQKFACR</sequence>
<feature type="domain" description="GtrA/DPMS transmembrane" evidence="6">
    <location>
        <begin position="2"/>
        <end position="102"/>
    </location>
</feature>
<dbReference type="Pfam" id="PF04138">
    <property type="entry name" value="GtrA_DPMS_TM"/>
    <property type="match status" value="1"/>
</dbReference>
<feature type="transmembrane region" description="Helical" evidence="5">
    <location>
        <begin position="79"/>
        <end position="99"/>
    </location>
</feature>
<name>A0A172YDJ7_9GAMM</name>
<dbReference type="STRING" id="376489.A5892_06530"/>
<comment type="subcellular location">
    <subcellularLocation>
        <location evidence="1">Membrane</location>
        <topology evidence="1">Multi-pass membrane protein</topology>
    </subcellularLocation>
</comment>
<keyword evidence="8" id="KW-1185">Reference proteome</keyword>
<evidence type="ECO:0000256" key="4">
    <source>
        <dbReference type="ARBA" id="ARBA00023136"/>
    </source>
</evidence>
<keyword evidence="4 5" id="KW-0472">Membrane</keyword>
<reference evidence="7 8" key="1">
    <citation type="submission" date="2016-04" db="EMBL/GenBank/DDBJ databases">
        <title>Complete Genome Sequence of Halotalea alkalilenta IHB B 13600.</title>
        <authorList>
            <person name="Swarnkar M.K."/>
            <person name="Sharma A."/>
            <person name="Kaushal K."/>
            <person name="Soni R."/>
            <person name="Rana S."/>
            <person name="Singh A.K."/>
            <person name="Gulati A."/>
        </authorList>
    </citation>
    <scope>NUCLEOTIDE SEQUENCE [LARGE SCALE GENOMIC DNA]</scope>
    <source>
        <strain evidence="7 8">IHB B 13600</strain>
    </source>
</reference>
<evidence type="ECO:0000256" key="2">
    <source>
        <dbReference type="ARBA" id="ARBA00022692"/>
    </source>
</evidence>